<dbReference type="InterPro" id="IPR036426">
    <property type="entry name" value="Bulb-type_lectin_dom_sf"/>
</dbReference>
<dbReference type="Proteomes" id="UP000738325">
    <property type="component" value="Unassembled WGS sequence"/>
</dbReference>
<dbReference type="Gene3D" id="2.90.10.10">
    <property type="entry name" value="Bulb-type lectin domain"/>
    <property type="match status" value="1"/>
</dbReference>
<gene>
    <name evidence="1" type="ORF">BGZ99_007456</name>
</gene>
<evidence type="ECO:0000313" key="1">
    <source>
        <dbReference type="EMBL" id="KAG0315433.1"/>
    </source>
</evidence>
<reference evidence="1" key="1">
    <citation type="journal article" date="2020" name="Fungal Divers.">
        <title>Resolving the Mortierellaceae phylogeny through synthesis of multi-gene phylogenetics and phylogenomics.</title>
        <authorList>
            <person name="Vandepol N."/>
            <person name="Liber J."/>
            <person name="Desiro A."/>
            <person name="Na H."/>
            <person name="Kennedy M."/>
            <person name="Barry K."/>
            <person name="Grigoriev I.V."/>
            <person name="Miller A.N."/>
            <person name="O'Donnell K."/>
            <person name="Stajich J.E."/>
            <person name="Bonito G."/>
        </authorList>
    </citation>
    <scope>NUCLEOTIDE SEQUENCE</scope>
    <source>
        <strain evidence="1">REB-010B</strain>
    </source>
</reference>
<dbReference type="SUPFAM" id="SSF51110">
    <property type="entry name" value="alpha-D-mannose-specific plant lectins"/>
    <property type="match status" value="1"/>
</dbReference>
<protein>
    <recommendedName>
        <fullName evidence="3">Bulb-type lectin domain-containing protein</fullName>
    </recommendedName>
</protein>
<dbReference type="EMBL" id="JAAAIP010000539">
    <property type="protein sequence ID" value="KAG0315433.1"/>
    <property type="molecule type" value="Genomic_DNA"/>
</dbReference>
<accession>A0A9P6R9R7</accession>
<keyword evidence="2" id="KW-1185">Reference proteome</keyword>
<sequence>MVAGLNCFEQLYGLLKAHSDKDWSSYWLAKGGGAVSMKFHPISPSWYGNTDPIPLKFIEEAFDAVKYGIGGFVYQSFSSIIKSDTGCDLGVIQIDYYPQDGVNKRSYPRALSSDNFTTGIHYIPWNETIPAETPLSVSLPPKNGPICKREDRRPMAQCLRHDTVVSGSMLSSGMKMFSSNGNFLEFQDDGNLCSTILGNKNWCLMSQHDAGTKYAPYTIEFGANGYLTFRTNVGEIYATYGPGSSDPGKNDGMFRLTIQNDGNVVLYYGSSNKYPLWASSGYVPGQTVEKPCYRKSD</sequence>
<proteinExistence type="predicted"/>
<comment type="caution">
    <text evidence="1">The sequence shown here is derived from an EMBL/GenBank/DDBJ whole genome shotgun (WGS) entry which is preliminary data.</text>
</comment>
<organism evidence="1 2">
    <name type="scientific">Dissophora globulifera</name>
    <dbReference type="NCBI Taxonomy" id="979702"/>
    <lineage>
        <taxon>Eukaryota</taxon>
        <taxon>Fungi</taxon>
        <taxon>Fungi incertae sedis</taxon>
        <taxon>Mucoromycota</taxon>
        <taxon>Mortierellomycotina</taxon>
        <taxon>Mortierellomycetes</taxon>
        <taxon>Mortierellales</taxon>
        <taxon>Mortierellaceae</taxon>
        <taxon>Dissophora</taxon>
    </lineage>
</organism>
<dbReference type="OrthoDB" id="1884773at2759"/>
<name>A0A9P6R9R7_9FUNG</name>
<dbReference type="AlphaFoldDB" id="A0A9P6R9R7"/>
<evidence type="ECO:0008006" key="3">
    <source>
        <dbReference type="Google" id="ProtNLM"/>
    </source>
</evidence>
<evidence type="ECO:0000313" key="2">
    <source>
        <dbReference type="Proteomes" id="UP000738325"/>
    </source>
</evidence>